<evidence type="ECO:0000313" key="2">
    <source>
        <dbReference type="EMBL" id="USI74859.1"/>
    </source>
</evidence>
<dbReference type="Gene3D" id="3.40.50.720">
    <property type="entry name" value="NAD(P)-binding Rossmann-like Domain"/>
    <property type="match status" value="1"/>
</dbReference>
<dbReference type="InterPro" id="IPR036291">
    <property type="entry name" value="NAD(P)-bd_dom_sf"/>
</dbReference>
<dbReference type="InterPro" id="IPR051783">
    <property type="entry name" value="NAD(P)-dependent_oxidoreduct"/>
</dbReference>
<dbReference type="InterPro" id="IPR001509">
    <property type="entry name" value="Epimerase_deHydtase"/>
</dbReference>
<dbReference type="Proteomes" id="UP001056937">
    <property type="component" value="Chromosome 2"/>
</dbReference>
<sequence>MADERKTALVLGATGGIGGALARLLLARGWHVRALHRDPARVAGGAPEYEWVTGDAMDRDVVLRAGRGMRVIVHAVNPPAYRNWPGLVLPMLDNSIAAAVREQARLVLPGTVYVYGPDAGAAVDETAPQAPRTRKGAIRMAMETRLRQASGVGARALVVRAGDFFGPGVGNSWLAQGMVPGRGPVRRIFNPARPGIGHAWAYLPDLAETMARLIERDEDLAGFADFQFGGTWVEDNRRFAEAIRDALGRPDLPIRRFPWPLVHALAPFNETAREMREMIYLWRRPLRLLDGKLRALLGTLPETPLDIALRATLAAQGRI</sequence>
<protein>
    <submittedName>
        <fullName evidence="2">NAD(P)H-binding protein</fullName>
    </submittedName>
</protein>
<organism evidence="2 3">
    <name type="scientific">Sphingomonas morindae</name>
    <dbReference type="NCBI Taxonomy" id="1541170"/>
    <lineage>
        <taxon>Bacteria</taxon>
        <taxon>Pseudomonadati</taxon>
        <taxon>Pseudomonadota</taxon>
        <taxon>Alphaproteobacteria</taxon>
        <taxon>Sphingomonadales</taxon>
        <taxon>Sphingomonadaceae</taxon>
        <taxon>Sphingomonas</taxon>
    </lineage>
</organism>
<feature type="domain" description="NAD-dependent epimerase/dehydratase" evidence="1">
    <location>
        <begin position="8"/>
        <end position="172"/>
    </location>
</feature>
<evidence type="ECO:0000259" key="1">
    <source>
        <dbReference type="Pfam" id="PF01370"/>
    </source>
</evidence>
<proteinExistence type="predicted"/>
<dbReference type="PANTHER" id="PTHR48079:SF6">
    <property type="entry name" value="NAD(P)-BINDING DOMAIN-CONTAINING PROTEIN-RELATED"/>
    <property type="match status" value="1"/>
</dbReference>
<dbReference type="PANTHER" id="PTHR48079">
    <property type="entry name" value="PROTEIN YEEZ"/>
    <property type="match status" value="1"/>
</dbReference>
<reference evidence="2" key="1">
    <citation type="journal article" date="2022" name="Toxins">
        <title>Genomic Analysis of Sphingopyxis sp. USTB-05 for Biodegrading Cyanobacterial Hepatotoxins.</title>
        <authorList>
            <person name="Liu C."/>
            <person name="Xu Q."/>
            <person name="Zhao Z."/>
            <person name="Zhang H."/>
            <person name="Liu X."/>
            <person name="Yin C."/>
            <person name="Liu Y."/>
            <person name="Yan H."/>
        </authorList>
    </citation>
    <scope>NUCLEOTIDE SEQUENCE</scope>
    <source>
        <strain evidence="2">NBD5</strain>
    </source>
</reference>
<dbReference type="SUPFAM" id="SSF51735">
    <property type="entry name" value="NAD(P)-binding Rossmann-fold domains"/>
    <property type="match status" value="1"/>
</dbReference>
<dbReference type="RefSeq" id="WP_252168673.1">
    <property type="nucleotide sequence ID" value="NZ_CP084931.1"/>
</dbReference>
<gene>
    <name evidence="2" type="ORF">LHA26_16940</name>
</gene>
<accession>A0ABY4XD11</accession>
<evidence type="ECO:0000313" key="3">
    <source>
        <dbReference type="Proteomes" id="UP001056937"/>
    </source>
</evidence>
<name>A0ABY4XD11_9SPHN</name>
<dbReference type="EMBL" id="CP084931">
    <property type="protein sequence ID" value="USI74859.1"/>
    <property type="molecule type" value="Genomic_DNA"/>
</dbReference>
<keyword evidence="3" id="KW-1185">Reference proteome</keyword>
<dbReference type="Pfam" id="PF01370">
    <property type="entry name" value="Epimerase"/>
    <property type="match status" value="1"/>
</dbReference>